<dbReference type="FunCoup" id="B3S4Y2">
    <property type="interactions" value="184"/>
</dbReference>
<keyword evidence="1" id="KW-0472">Membrane</keyword>
<dbReference type="KEGG" id="tad:TRIADDRAFT_59389"/>
<dbReference type="GO" id="GO:0005634">
    <property type="term" value="C:nucleus"/>
    <property type="evidence" value="ECO:0000318"/>
    <property type="project" value="GO_Central"/>
</dbReference>
<keyword evidence="1" id="KW-1133">Transmembrane helix</keyword>
<dbReference type="AlphaFoldDB" id="B3S4Y2"/>
<dbReference type="Proteomes" id="UP000009022">
    <property type="component" value="Unassembled WGS sequence"/>
</dbReference>
<reference evidence="2 3" key="1">
    <citation type="journal article" date="2008" name="Nature">
        <title>The Trichoplax genome and the nature of placozoans.</title>
        <authorList>
            <person name="Srivastava M."/>
            <person name="Begovic E."/>
            <person name="Chapman J."/>
            <person name="Putnam N.H."/>
            <person name="Hellsten U."/>
            <person name="Kawashima T."/>
            <person name="Kuo A."/>
            <person name="Mitros T."/>
            <person name="Salamov A."/>
            <person name="Carpenter M.L."/>
            <person name="Signorovitch A.Y."/>
            <person name="Moreno M.A."/>
            <person name="Kamm K."/>
            <person name="Grimwood J."/>
            <person name="Schmutz J."/>
            <person name="Shapiro H."/>
            <person name="Grigoriev I.V."/>
            <person name="Buss L.W."/>
            <person name="Schierwater B."/>
            <person name="Dellaporta S.L."/>
            <person name="Rokhsar D.S."/>
        </authorList>
    </citation>
    <scope>NUCLEOTIDE SEQUENCE [LARGE SCALE GENOMIC DNA]</scope>
    <source>
        <strain evidence="2 3">Grell-BS-1999</strain>
    </source>
</reference>
<dbReference type="EMBL" id="DS985250">
    <property type="protein sequence ID" value="EDV22288.1"/>
    <property type="molecule type" value="Genomic_DNA"/>
</dbReference>
<gene>
    <name evidence="2" type="ORF">TRIADDRAFT_59389</name>
</gene>
<dbReference type="InterPro" id="IPR052304">
    <property type="entry name" value="PTTG1IP"/>
</dbReference>
<organism evidence="2 3">
    <name type="scientific">Trichoplax adhaerens</name>
    <name type="common">Trichoplax reptans</name>
    <dbReference type="NCBI Taxonomy" id="10228"/>
    <lineage>
        <taxon>Eukaryota</taxon>
        <taxon>Metazoa</taxon>
        <taxon>Placozoa</taxon>
        <taxon>Uniplacotomia</taxon>
        <taxon>Trichoplacea</taxon>
        <taxon>Trichoplacidae</taxon>
        <taxon>Trichoplax</taxon>
    </lineage>
</organism>
<dbReference type="GeneID" id="6756656"/>
<evidence type="ECO:0000256" key="1">
    <source>
        <dbReference type="SAM" id="Phobius"/>
    </source>
</evidence>
<dbReference type="InParanoid" id="B3S4Y2"/>
<dbReference type="PANTHER" id="PTHR15191:SF3">
    <property type="entry name" value="PITUITARY TUMOR-TRANSFORMING GENE PROTEIN-BINDING FACTOR"/>
    <property type="match status" value="1"/>
</dbReference>
<proteinExistence type="predicted"/>
<keyword evidence="1" id="KW-0812">Transmembrane</keyword>
<feature type="transmembrane region" description="Helical" evidence="1">
    <location>
        <begin position="103"/>
        <end position="127"/>
    </location>
</feature>
<dbReference type="GO" id="GO:0006606">
    <property type="term" value="P:protein import into nucleus"/>
    <property type="evidence" value="ECO:0000318"/>
    <property type="project" value="GO_Central"/>
</dbReference>
<accession>B3S4Y2</accession>
<dbReference type="RefSeq" id="XP_002115443.1">
    <property type="nucleotide sequence ID" value="XM_002115407.1"/>
</dbReference>
<dbReference type="GO" id="GO:0005737">
    <property type="term" value="C:cytoplasm"/>
    <property type="evidence" value="ECO:0000318"/>
    <property type="project" value="GO_Central"/>
</dbReference>
<evidence type="ECO:0008006" key="4">
    <source>
        <dbReference type="Google" id="ProtNLM"/>
    </source>
</evidence>
<name>B3S4Y2_TRIAD</name>
<dbReference type="PANTHER" id="PTHR15191">
    <property type="entry name" value="PROTEIN CBG20567"/>
    <property type="match status" value="1"/>
</dbReference>
<feature type="transmembrane region" description="Helical" evidence="1">
    <location>
        <begin position="7"/>
        <end position="29"/>
    </location>
</feature>
<sequence length="180" mass="20955">MWLSLRSIYLFIFITSAVLMPMITCHSLSSLAKAKRATRITDKDCFASNGSCVDCVQTFHCFFCNSNRVCWKYRGTSITNFLPPQWQCNNNNWQIGQCSINGLTLIILVPIASSILIIVLTCGLYCCCCRNSYRKMWFYENERHESELARRQHNAELRNFDRKARRERLAQKYRSTPGKI</sequence>
<dbReference type="CTD" id="6756656"/>
<keyword evidence="3" id="KW-1185">Reference proteome</keyword>
<dbReference type="PhylomeDB" id="B3S4Y2"/>
<dbReference type="OMA" id="VCQLSQA"/>
<dbReference type="HOGENOM" id="CLU_109415_0_0_1"/>
<evidence type="ECO:0000313" key="3">
    <source>
        <dbReference type="Proteomes" id="UP000009022"/>
    </source>
</evidence>
<evidence type="ECO:0000313" key="2">
    <source>
        <dbReference type="EMBL" id="EDV22288.1"/>
    </source>
</evidence>
<protein>
    <recommendedName>
        <fullName evidence="4">PSI domain-containing protein</fullName>
    </recommendedName>
</protein>